<proteinExistence type="predicted"/>
<reference evidence="1 2" key="1">
    <citation type="submission" date="2018-03" db="EMBL/GenBank/DDBJ databases">
        <title>Rhodobacter blasticus.</title>
        <authorList>
            <person name="Meyer T.E."/>
            <person name="Miller S."/>
            <person name="Lodha T."/>
            <person name="Gandham S."/>
            <person name="Chintalapati S."/>
            <person name="Chintalapati V.R."/>
        </authorList>
    </citation>
    <scope>NUCLEOTIDE SEQUENCE [LARGE SCALE GENOMIC DNA]</scope>
    <source>
        <strain evidence="1 2">DSM 2131</strain>
    </source>
</reference>
<accession>A0A2T4JF00</accession>
<dbReference type="AlphaFoldDB" id="A0A2T4JF00"/>
<evidence type="ECO:0000313" key="1">
    <source>
        <dbReference type="EMBL" id="PTE16388.1"/>
    </source>
</evidence>
<dbReference type="Proteomes" id="UP000241362">
    <property type="component" value="Unassembled WGS sequence"/>
</dbReference>
<organism evidence="1 2">
    <name type="scientific">Fuscovulum blasticum DSM 2131</name>
    <dbReference type="NCBI Taxonomy" id="1188250"/>
    <lineage>
        <taxon>Bacteria</taxon>
        <taxon>Pseudomonadati</taxon>
        <taxon>Pseudomonadota</taxon>
        <taxon>Alphaproteobacteria</taxon>
        <taxon>Rhodobacterales</taxon>
        <taxon>Paracoccaceae</taxon>
        <taxon>Pseudogemmobacter</taxon>
    </lineage>
</organism>
<sequence length="100" mass="10579">MNFGAGVGLPETLEGRIRDLTPLLLSLLEADDRWSRLSDDAKASRLQAGAAQGLRFDMALAAALRQAELLVAIVDGTESIANHGFPEFADDAPQASDGDL</sequence>
<gene>
    <name evidence="1" type="ORF">C5F44_00560</name>
</gene>
<evidence type="ECO:0000313" key="2">
    <source>
        <dbReference type="Proteomes" id="UP000241362"/>
    </source>
</evidence>
<name>A0A2T4JF00_FUSBL</name>
<protein>
    <submittedName>
        <fullName evidence="1">Uncharacterized protein</fullName>
    </submittedName>
</protein>
<comment type="caution">
    <text evidence="1">The sequence shown here is derived from an EMBL/GenBank/DDBJ whole genome shotgun (WGS) entry which is preliminary data.</text>
</comment>
<dbReference type="EMBL" id="PZKE01000001">
    <property type="protein sequence ID" value="PTE16388.1"/>
    <property type="molecule type" value="Genomic_DNA"/>
</dbReference>
<keyword evidence="2" id="KW-1185">Reference proteome</keyword>